<comment type="caution">
    <text evidence="2">The sequence shown here is derived from an EMBL/GenBank/DDBJ whole genome shotgun (WGS) entry which is preliminary data.</text>
</comment>
<feature type="transmembrane region" description="Helical" evidence="1">
    <location>
        <begin position="199"/>
        <end position="217"/>
    </location>
</feature>
<protein>
    <submittedName>
        <fullName evidence="2">Uncharacterized protein</fullName>
    </submittedName>
</protein>
<keyword evidence="1" id="KW-1133">Transmembrane helix</keyword>
<organism evidence="2 3">
    <name type="scientific">Brachionus plicatilis</name>
    <name type="common">Marine rotifer</name>
    <name type="synonym">Brachionus muelleri</name>
    <dbReference type="NCBI Taxonomy" id="10195"/>
    <lineage>
        <taxon>Eukaryota</taxon>
        <taxon>Metazoa</taxon>
        <taxon>Spiralia</taxon>
        <taxon>Gnathifera</taxon>
        <taxon>Rotifera</taxon>
        <taxon>Eurotatoria</taxon>
        <taxon>Monogononta</taxon>
        <taxon>Pseudotrocha</taxon>
        <taxon>Ploima</taxon>
        <taxon>Brachionidae</taxon>
        <taxon>Brachionus</taxon>
    </lineage>
</organism>
<name>A0A3M7R476_BRAPC</name>
<sequence>MPVTVTRLPGTILSHKYRSVYNCICRGISPFGTFSANVGCRDHNSAYFKKFGHLISGELPNEHWISFRTQHYLNIFDLFLSIWTWPSDFINNFFGRVLEQRQHFSGLFFEQFAKFFVIRVQVFEIDLEPVASRVVVIPERVSVNVVEIAVYFGRVVSAIYFIRGKSVHEEQAHSFFLLKCFTWISKITTWLKINSQEFGSNYFIAYCIILCCTILTYKKIFLCNNRGAKNQKSGCIELFLEFHLVGFILSEGYFSNLLFLCQHTLKNKEKFPWFVKQLENIY</sequence>
<gene>
    <name evidence="2" type="ORF">BpHYR1_000527</name>
</gene>
<keyword evidence="1" id="KW-0812">Transmembrane</keyword>
<evidence type="ECO:0000256" key="1">
    <source>
        <dbReference type="SAM" id="Phobius"/>
    </source>
</evidence>
<dbReference type="Proteomes" id="UP000276133">
    <property type="component" value="Unassembled WGS sequence"/>
</dbReference>
<keyword evidence="1" id="KW-0472">Membrane</keyword>
<reference evidence="2 3" key="1">
    <citation type="journal article" date="2018" name="Sci. Rep.">
        <title>Genomic signatures of local adaptation to the degree of environmental predictability in rotifers.</title>
        <authorList>
            <person name="Franch-Gras L."/>
            <person name="Hahn C."/>
            <person name="Garcia-Roger E.M."/>
            <person name="Carmona M.J."/>
            <person name="Serra M."/>
            <person name="Gomez A."/>
        </authorList>
    </citation>
    <scope>NUCLEOTIDE SEQUENCE [LARGE SCALE GENOMIC DNA]</scope>
    <source>
        <strain evidence="2">HYR1</strain>
    </source>
</reference>
<feature type="transmembrane region" description="Helical" evidence="1">
    <location>
        <begin position="238"/>
        <end position="260"/>
    </location>
</feature>
<evidence type="ECO:0000313" key="3">
    <source>
        <dbReference type="Proteomes" id="UP000276133"/>
    </source>
</evidence>
<dbReference type="AlphaFoldDB" id="A0A3M7R476"/>
<keyword evidence="3" id="KW-1185">Reference proteome</keyword>
<evidence type="ECO:0000313" key="2">
    <source>
        <dbReference type="EMBL" id="RNA18397.1"/>
    </source>
</evidence>
<accession>A0A3M7R476</accession>
<proteinExistence type="predicted"/>
<dbReference type="EMBL" id="REGN01004249">
    <property type="protein sequence ID" value="RNA18397.1"/>
    <property type="molecule type" value="Genomic_DNA"/>
</dbReference>